<dbReference type="AlphaFoldDB" id="A0A9W3B3Y6"/>
<feature type="binding site" evidence="8">
    <location>
        <position position="325"/>
    </location>
    <ligand>
        <name>Zn(2+)</name>
        <dbReference type="ChEBI" id="CHEBI:29105"/>
        <note>catalytic</note>
    </ligand>
</feature>
<keyword evidence="5" id="KW-0482">Metalloprotease</keyword>
<dbReference type="InterPro" id="IPR001590">
    <property type="entry name" value="Peptidase_M12B"/>
</dbReference>
<dbReference type="Gene3D" id="3.40.1620.60">
    <property type="match status" value="1"/>
</dbReference>
<evidence type="ECO:0000256" key="3">
    <source>
        <dbReference type="ARBA" id="ARBA00022801"/>
    </source>
</evidence>
<reference evidence="12" key="1">
    <citation type="submission" date="2025-08" db="UniProtKB">
        <authorList>
            <consortium name="RefSeq"/>
        </authorList>
    </citation>
    <scope>IDENTIFICATION</scope>
</reference>
<feature type="chain" id="PRO_5040761127" evidence="9">
    <location>
        <begin position="18"/>
        <end position="695"/>
    </location>
</feature>
<sequence length="695" mass="78686">MSIIVVTLSVFICHISSTDVMLQYEASEVTGDQMPDQVNVTFSTETKSLTKLNLRRSRHFNLDIPLYTLDTDQEGIFHRHKVKTRPKKDLGFYQDITNKAVFRIQRSSEKSAYKKSKFNLKGEFLLNTSKCLFDSEKKTLKKPWRNMPPKPMSNSRWTASPRPLFNTTFDQYVYTLEILKTTTFDLFDRADMLYEGIKHPEYTIHILLSKVYVLQTVASSSFIDRHASDDEIYGDTALPDLRAFIIGAGRSIVGIYDHVMLFTGYDLYTLDNNNDKQNTLGIAYNNEMCLTNGGSSSMIEDREGYSTYTIDTVAHELAHGLSARHDGENNLCNPSERYIMGSPDAEKEPGTEYNPWLFSPCSVSYFTSFLKEKLKSSRGYTCLVYAIEASADIPDVSDKLLGQVIKPDQQCQQFYGNDSFFCRASEPKRSFSEICQKMYCADVSIQVCIPQIALIGTSCGDGKVCINGQCVSDPYAPQLDENCAFGDRPDNSCYGYIKEFIGKCYTSIDYQSCCDLCNNVSRPVKGCEYGDRIIDCTQDHCLNSQVDCCGTCNYGTPFTPTYSTRRNTPKRSTTVNPLVLFTSIKGCEPGDQDLRPELCTNLSVCLIQPAQCCHYCSFYFTYATTSTTTVTECVLGEPDLYPELCTSPSICQTQPLMCCEYCSSASRLSLYTIWIEIYIIRYRCFLHCVLLLYVY</sequence>
<evidence type="ECO:0000313" key="11">
    <source>
        <dbReference type="Proteomes" id="UP001165740"/>
    </source>
</evidence>
<dbReference type="GO" id="GO:0046872">
    <property type="term" value="F:metal ion binding"/>
    <property type="evidence" value="ECO:0007669"/>
    <property type="project" value="UniProtKB-KW"/>
</dbReference>
<feature type="binding site" evidence="8">
    <location>
        <position position="319"/>
    </location>
    <ligand>
        <name>Zn(2+)</name>
        <dbReference type="ChEBI" id="CHEBI:29105"/>
        <note>catalytic</note>
    </ligand>
</feature>
<dbReference type="GO" id="GO:0004222">
    <property type="term" value="F:metalloendopeptidase activity"/>
    <property type="evidence" value="ECO:0007669"/>
    <property type="project" value="InterPro"/>
</dbReference>
<keyword evidence="4 8" id="KW-0862">Zinc</keyword>
<dbReference type="Pfam" id="PF01421">
    <property type="entry name" value="Reprolysin"/>
    <property type="match status" value="1"/>
</dbReference>
<evidence type="ECO:0000256" key="9">
    <source>
        <dbReference type="SAM" id="SignalP"/>
    </source>
</evidence>
<dbReference type="Gene3D" id="3.40.390.10">
    <property type="entry name" value="Collagenase (Catalytic Domain)"/>
    <property type="match status" value="1"/>
</dbReference>
<feature type="signal peptide" evidence="9">
    <location>
        <begin position="1"/>
        <end position="17"/>
    </location>
</feature>
<dbReference type="InterPro" id="IPR041645">
    <property type="entry name" value="ADAMTS_CR_2"/>
</dbReference>
<feature type="active site" evidence="8">
    <location>
        <position position="316"/>
    </location>
</feature>
<keyword evidence="9" id="KW-0732">Signal</keyword>
<keyword evidence="1" id="KW-0645">Protease</keyword>
<dbReference type="PANTHER" id="PTHR11905:SF159">
    <property type="entry name" value="ADAM METALLOPROTEASE"/>
    <property type="match status" value="1"/>
</dbReference>
<dbReference type="PROSITE" id="PS50215">
    <property type="entry name" value="ADAM_MEPRO"/>
    <property type="match status" value="1"/>
</dbReference>
<keyword evidence="6" id="KW-1015">Disulfide bond</keyword>
<evidence type="ECO:0000256" key="8">
    <source>
        <dbReference type="PROSITE-ProRule" id="PRU00276"/>
    </source>
</evidence>
<dbReference type="GO" id="GO:0006509">
    <property type="term" value="P:membrane protein ectodomain proteolysis"/>
    <property type="evidence" value="ECO:0007669"/>
    <property type="project" value="TreeGrafter"/>
</dbReference>
<dbReference type="Proteomes" id="UP001165740">
    <property type="component" value="Chromosome 8"/>
</dbReference>
<dbReference type="InterPro" id="IPR024079">
    <property type="entry name" value="MetalloPept_cat_dom_sf"/>
</dbReference>
<dbReference type="SUPFAM" id="SSF55486">
    <property type="entry name" value="Metalloproteases ('zincins'), catalytic domain"/>
    <property type="match status" value="1"/>
</dbReference>
<dbReference type="SMART" id="SM00608">
    <property type="entry name" value="ACR"/>
    <property type="match status" value="1"/>
</dbReference>
<organism evidence="11 12">
    <name type="scientific">Biomphalaria glabrata</name>
    <name type="common">Bloodfluke planorb</name>
    <name type="synonym">Freshwater snail</name>
    <dbReference type="NCBI Taxonomy" id="6526"/>
    <lineage>
        <taxon>Eukaryota</taxon>
        <taxon>Metazoa</taxon>
        <taxon>Spiralia</taxon>
        <taxon>Lophotrochozoa</taxon>
        <taxon>Mollusca</taxon>
        <taxon>Gastropoda</taxon>
        <taxon>Heterobranchia</taxon>
        <taxon>Euthyneura</taxon>
        <taxon>Panpulmonata</taxon>
        <taxon>Hygrophila</taxon>
        <taxon>Lymnaeoidea</taxon>
        <taxon>Planorbidae</taxon>
        <taxon>Biomphalaria</taxon>
    </lineage>
</organism>
<keyword evidence="11" id="KW-1185">Reference proteome</keyword>
<proteinExistence type="predicted"/>
<evidence type="ECO:0000256" key="7">
    <source>
        <dbReference type="ARBA" id="ARBA00023180"/>
    </source>
</evidence>
<evidence type="ECO:0000313" key="12">
    <source>
        <dbReference type="RefSeq" id="XP_055894135.1"/>
    </source>
</evidence>
<comment type="caution">
    <text evidence="8">Lacks conserved residue(s) required for the propagation of feature annotation.</text>
</comment>
<dbReference type="RefSeq" id="XP_055894135.1">
    <property type="nucleotide sequence ID" value="XM_056038160.1"/>
</dbReference>
<evidence type="ECO:0000256" key="6">
    <source>
        <dbReference type="ARBA" id="ARBA00023157"/>
    </source>
</evidence>
<dbReference type="PANTHER" id="PTHR11905">
    <property type="entry name" value="ADAM A DISINTEGRIN AND METALLOPROTEASE DOMAIN"/>
    <property type="match status" value="1"/>
</dbReference>
<keyword evidence="7" id="KW-0325">Glycoprotein</keyword>
<protein>
    <submittedName>
        <fullName evidence="12">Uncharacterized protein LOC106058577 isoform X6</fullName>
    </submittedName>
</protein>
<feature type="domain" description="Peptidase M12B" evidence="10">
    <location>
        <begin position="166"/>
        <end position="372"/>
    </location>
</feature>
<accession>A0A9W3B3Y6</accession>
<dbReference type="Pfam" id="PF17771">
    <property type="entry name" value="ADAMTS_CR_2"/>
    <property type="match status" value="1"/>
</dbReference>
<feature type="binding site" evidence="8">
    <location>
        <position position="315"/>
    </location>
    <ligand>
        <name>Zn(2+)</name>
        <dbReference type="ChEBI" id="CHEBI:29105"/>
        <note>catalytic</note>
    </ligand>
</feature>
<gene>
    <name evidence="12" type="primary">LOC106058577</name>
</gene>
<keyword evidence="2 8" id="KW-0479">Metal-binding</keyword>
<evidence type="ECO:0000256" key="1">
    <source>
        <dbReference type="ARBA" id="ARBA00022670"/>
    </source>
</evidence>
<dbReference type="InterPro" id="IPR006586">
    <property type="entry name" value="ADAM_Cys-rich"/>
</dbReference>
<dbReference type="GeneID" id="106058577"/>
<evidence type="ECO:0000259" key="10">
    <source>
        <dbReference type="PROSITE" id="PS50215"/>
    </source>
</evidence>
<evidence type="ECO:0000256" key="2">
    <source>
        <dbReference type="ARBA" id="ARBA00022723"/>
    </source>
</evidence>
<name>A0A9W3B3Y6_BIOGL</name>
<evidence type="ECO:0000256" key="4">
    <source>
        <dbReference type="ARBA" id="ARBA00022833"/>
    </source>
</evidence>
<keyword evidence="3" id="KW-0378">Hydrolase</keyword>
<evidence type="ECO:0000256" key="5">
    <source>
        <dbReference type="ARBA" id="ARBA00023049"/>
    </source>
</evidence>